<feature type="active site" description="Proton acceptor" evidence="7">
    <location>
        <position position="368"/>
    </location>
</feature>
<feature type="binding site" evidence="7">
    <location>
        <position position="449"/>
    </location>
    <ligand>
        <name>phosphoenolpyruvate</name>
        <dbReference type="ChEBI" id="CHEBI:58702"/>
    </ligand>
</feature>
<accession>A0A542XXB5</accession>
<reference evidence="10 11" key="1">
    <citation type="submission" date="2019-06" db="EMBL/GenBank/DDBJ databases">
        <title>Sequencing the genomes of 1000 actinobacteria strains.</title>
        <authorList>
            <person name="Klenk H.-P."/>
        </authorList>
    </citation>
    <scope>NUCLEOTIDE SEQUENCE [LARGE SCALE GENOMIC DNA]</scope>
    <source>
        <strain evidence="10 11">DSM 8803</strain>
    </source>
</reference>
<keyword evidence="4 7" id="KW-0808">Transferase</keyword>
<dbReference type="InterPro" id="IPR023193">
    <property type="entry name" value="EPSP_synthase_CS"/>
</dbReference>
<protein>
    <recommendedName>
        <fullName evidence="7">3-phosphoshikimate 1-carboxyvinyltransferase</fullName>
        <ecNumber evidence="7">2.5.1.19</ecNumber>
    </recommendedName>
    <alternativeName>
        <fullName evidence="7">5-enolpyruvylshikimate-3-phosphate synthase</fullName>
        <shortName evidence="7">EPSP synthase</shortName>
        <shortName evidence="7">EPSPS</shortName>
    </alternativeName>
</protein>
<dbReference type="PROSITE" id="PS00885">
    <property type="entry name" value="EPSP_SYNTHASE_2"/>
    <property type="match status" value="1"/>
</dbReference>
<evidence type="ECO:0000259" key="9">
    <source>
        <dbReference type="Pfam" id="PF00275"/>
    </source>
</evidence>
<dbReference type="InterPro" id="IPR001986">
    <property type="entry name" value="Enolpyruvate_Tfrase_dom"/>
</dbReference>
<evidence type="ECO:0000256" key="8">
    <source>
        <dbReference type="SAM" id="MobiDB-lite"/>
    </source>
</evidence>
<dbReference type="EMBL" id="VFON01000002">
    <property type="protein sequence ID" value="TQL40474.1"/>
    <property type="molecule type" value="Genomic_DNA"/>
</dbReference>
<feature type="binding site" evidence="7">
    <location>
        <position position="226"/>
    </location>
    <ligand>
        <name>3-phosphoshikimate</name>
        <dbReference type="ChEBI" id="CHEBI:145989"/>
    </ligand>
</feature>
<dbReference type="FunFam" id="3.65.10.10:FF:000011">
    <property type="entry name" value="3-phosphoshikimate 1-carboxyvinyltransferase"/>
    <property type="match status" value="1"/>
</dbReference>
<gene>
    <name evidence="7" type="primary">aroA</name>
    <name evidence="10" type="ORF">FB468_2995</name>
</gene>
<dbReference type="Proteomes" id="UP000319094">
    <property type="component" value="Unassembled WGS sequence"/>
</dbReference>
<dbReference type="GO" id="GO:0009073">
    <property type="term" value="P:aromatic amino acid family biosynthetic process"/>
    <property type="evidence" value="ECO:0007669"/>
    <property type="project" value="UniProtKB-KW"/>
</dbReference>
<dbReference type="InterPro" id="IPR013792">
    <property type="entry name" value="RNA3'P_cycl/enolpyr_Trfase_a/b"/>
</dbReference>
<feature type="binding site" evidence="7">
    <location>
        <position position="226"/>
    </location>
    <ligand>
        <name>phosphoenolpyruvate</name>
        <dbReference type="ChEBI" id="CHEBI:58702"/>
    </ligand>
</feature>
<comment type="catalytic activity">
    <reaction evidence="6">
        <text>3-phosphoshikimate + phosphoenolpyruvate = 5-O-(1-carboxyvinyl)-3-phosphoshikimate + phosphate</text>
        <dbReference type="Rhea" id="RHEA:21256"/>
        <dbReference type="ChEBI" id="CHEBI:43474"/>
        <dbReference type="ChEBI" id="CHEBI:57701"/>
        <dbReference type="ChEBI" id="CHEBI:58702"/>
        <dbReference type="ChEBI" id="CHEBI:145989"/>
        <dbReference type="EC" id="2.5.1.19"/>
    </reaction>
    <physiologicalReaction direction="left-to-right" evidence="6">
        <dbReference type="Rhea" id="RHEA:21257"/>
    </physiologicalReaction>
</comment>
<name>A0A542XXB5_9MICO</name>
<feature type="binding site" evidence="7">
    <location>
        <position position="253"/>
    </location>
    <ligand>
        <name>3-phosphoshikimate</name>
        <dbReference type="ChEBI" id="CHEBI:145989"/>
    </ligand>
</feature>
<comment type="pathway">
    <text evidence="1 7">Metabolic intermediate biosynthesis; chorismate biosynthesis; chorismate from D-erythrose 4-phosphate and phosphoenolpyruvate: step 6/7.</text>
</comment>
<dbReference type="UniPathway" id="UPA00053">
    <property type="reaction ID" value="UER00089"/>
</dbReference>
<evidence type="ECO:0000313" key="10">
    <source>
        <dbReference type="EMBL" id="TQL40474.1"/>
    </source>
</evidence>
<proteinExistence type="inferred from homology"/>
<feature type="region of interest" description="Disordered" evidence="8">
    <location>
        <begin position="155"/>
        <end position="179"/>
    </location>
</feature>
<keyword evidence="3 7" id="KW-0028">Amino-acid biosynthesis</keyword>
<dbReference type="HAMAP" id="MF_00210">
    <property type="entry name" value="EPSP_synth"/>
    <property type="match status" value="1"/>
</dbReference>
<feature type="binding site" evidence="7">
    <location>
        <position position="368"/>
    </location>
    <ligand>
        <name>3-phosphoshikimate</name>
        <dbReference type="ChEBI" id="CHEBI:145989"/>
    </ligand>
</feature>
<comment type="subunit">
    <text evidence="7">Monomer.</text>
</comment>
<dbReference type="GO" id="GO:0008652">
    <property type="term" value="P:amino acid biosynthetic process"/>
    <property type="evidence" value="ECO:0007669"/>
    <property type="project" value="UniProtKB-KW"/>
</dbReference>
<dbReference type="PANTHER" id="PTHR21090">
    <property type="entry name" value="AROM/DEHYDROQUINATE SYNTHASE"/>
    <property type="match status" value="1"/>
</dbReference>
<dbReference type="GO" id="GO:0009423">
    <property type="term" value="P:chorismate biosynthetic process"/>
    <property type="evidence" value="ECO:0007669"/>
    <property type="project" value="UniProtKB-UniRule"/>
</dbReference>
<organism evidence="10 11">
    <name type="scientific">Leucobacter komagatae</name>
    <dbReference type="NCBI Taxonomy" id="55969"/>
    <lineage>
        <taxon>Bacteria</taxon>
        <taxon>Bacillati</taxon>
        <taxon>Actinomycetota</taxon>
        <taxon>Actinomycetes</taxon>
        <taxon>Micrococcales</taxon>
        <taxon>Microbacteriaceae</taxon>
        <taxon>Leucobacter</taxon>
    </lineage>
</organism>
<dbReference type="AlphaFoldDB" id="A0A542XXB5"/>
<feature type="binding site" evidence="7">
    <location>
        <position position="75"/>
    </location>
    <ligand>
        <name>phosphoenolpyruvate</name>
        <dbReference type="ChEBI" id="CHEBI:58702"/>
    </ligand>
</feature>
<evidence type="ECO:0000256" key="4">
    <source>
        <dbReference type="ARBA" id="ARBA00022679"/>
    </source>
</evidence>
<feature type="binding site" evidence="7">
    <location>
        <position position="225"/>
    </location>
    <ligand>
        <name>3-phosphoshikimate</name>
        <dbReference type="ChEBI" id="CHEBI:145989"/>
    </ligand>
</feature>
<feature type="binding site" evidence="7">
    <location>
        <position position="80"/>
    </location>
    <ligand>
        <name>3-phosphoshikimate</name>
        <dbReference type="ChEBI" id="CHEBI:145989"/>
    </ligand>
</feature>
<feature type="binding site" evidence="7">
    <location>
        <position position="75"/>
    </location>
    <ligand>
        <name>3-phosphoshikimate</name>
        <dbReference type="ChEBI" id="CHEBI:145989"/>
    </ligand>
</feature>
<dbReference type="Pfam" id="PF00275">
    <property type="entry name" value="EPSP_synthase"/>
    <property type="match status" value="1"/>
</dbReference>
<evidence type="ECO:0000256" key="5">
    <source>
        <dbReference type="ARBA" id="ARBA00023141"/>
    </source>
</evidence>
<dbReference type="GO" id="GO:0005737">
    <property type="term" value="C:cytoplasm"/>
    <property type="evidence" value="ECO:0007669"/>
    <property type="project" value="UniProtKB-SubCell"/>
</dbReference>
<feature type="binding site" evidence="7">
    <location>
        <position position="474"/>
    </location>
    <ligand>
        <name>phosphoenolpyruvate</name>
        <dbReference type="ChEBI" id="CHEBI:58702"/>
    </ligand>
</feature>
<feature type="domain" description="Enolpyruvate transferase" evidence="9">
    <location>
        <begin position="63"/>
        <end position="481"/>
    </location>
</feature>
<evidence type="ECO:0000256" key="6">
    <source>
        <dbReference type="ARBA" id="ARBA00044633"/>
    </source>
</evidence>
<sequence>MNPVIWRLPYALGAKPGKLRLMLAAKLNRGNEDDGKSSGDIPDDVVEAWAAPAADTDSAGDRAALNAYVPLPGSKSLTGRELILSALADEPGTLRVPLHSRDTDLMVEALRLLGTSIDPLPGKNPYGPDLRVTPAAELTGSTSIDCGLAGTVMRSCRRSRRSPSGRSRSMVTPTPASAPMRPVLDALRALGADISDDGRGALPFTVHGGGGLRGGRVEVDASLSSQFVSALLLSAPRFEQGVHVVHTGERLPSVPHIEMTLEALRARGVEADSPATGEWRVKPGPIGARDITIEPDLSNAAPFLAAALAVGGTVTIPHWPAETTQVGDKLRDLLPEFGGIAVLEHGALTVTGTGALRGVNIHMPDAGELSPTLVGLAALAALPRPDGSPGEPSTITGIGHTRHHETDRIAALVAEINGLGGRAEELEDGIAIHPAELHGGPWRAYADHRIATTGALIGLLVPGVLIDDIASTSKTLPEFPELWHGLLGADSDTDRDPLGFGLDIAAEGAVSGAQIAGGLGRIARGFLEGI</sequence>
<dbReference type="EC" id="2.5.1.19" evidence="7"/>
<dbReference type="Gene3D" id="3.65.10.10">
    <property type="entry name" value="Enolpyruvate transferase domain"/>
    <property type="match status" value="2"/>
</dbReference>
<keyword evidence="7" id="KW-0963">Cytoplasm</keyword>
<keyword evidence="11" id="KW-1185">Reference proteome</keyword>
<dbReference type="GO" id="GO:0003866">
    <property type="term" value="F:3-phosphoshikimate 1-carboxyvinyltransferase activity"/>
    <property type="evidence" value="ECO:0007669"/>
    <property type="project" value="UniProtKB-UniRule"/>
</dbReference>
<feature type="binding site" evidence="7">
    <location>
        <position position="76"/>
    </location>
    <ligand>
        <name>3-phosphoshikimate</name>
        <dbReference type="ChEBI" id="CHEBI:145989"/>
    </ligand>
</feature>
<keyword evidence="5 7" id="KW-0057">Aromatic amino acid biosynthesis</keyword>
<comment type="caution">
    <text evidence="10">The sequence shown here is derived from an EMBL/GenBank/DDBJ whole genome shotgun (WGS) entry which is preliminary data.</text>
</comment>
<feature type="binding site" evidence="7">
    <location>
        <position position="404"/>
    </location>
    <ligand>
        <name>3-phosphoshikimate</name>
        <dbReference type="ChEBI" id="CHEBI:145989"/>
    </ligand>
</feature>
<feature type="binding site" evidence="7">
    <location>
        <position position="408"/>
    </location>
    <ligand>
        <name>phosphoenolpyruvate</name>
        <dbReference type="ChEBI" id="CHEBI:58702"/>
    </ligand>
</feature>
<dbReference type="NCBIfam" id="TIGR01356">
    <property type="entry name" value="aroA"/>
    <property type="match status" value="1"/>
</dbReference>
<evidence type="ECO:0000256" key="2">
    <source>
        <dbReference type="ARBA" id="ARBA00009948"/>
    </source>
</evidence>
<dbReference type="PANTHER" id="PTHR21090:SF5">
    <property type="entry name" value="PENTAFUNCTIONAL AROM POLYPEPTIDE"/>
    <property type="match status" value="1"/>
</dbReference>
<comment type="subcellular location">
    <subcellularLocation>
        <location evidence="7">Cytoplasm</location>
    </subcellularLocation>
</comment>
<comment type="caution">
    <text evidence="7">Lacks conserved residue(s) required for the propagation of feature annotation.</text>
</comment>
<evidence type="ECO:0000256" key="1">
    <source>
        <dbReference type="ARBA" id="ARBA00004811"/>
    </source>
</evidence>
<comment type="function">
    <text evidence="7">Catalyzes the transfer of the enolpyruvyl moiety of phosphoenolpyruvate (PEP) to the 5-hydroxyl of shikimate-3-phosphate (S3P) to produce enolpyruvyl shikimate-3-phosphate and inorganic phosphate.</text>
</comment>
<dbReference type="InterPro" id="IPR036968">
    <property type="entry name" value="Enolpyruvate_Tfrase_sf"/>
</dbReference>
<dbReference type="InterPro" id="IPR006264">
    <property type="entry name" value="EPSP_synthase"/>
</dbReference>
<evidence type="ECO:0000256" key="7">
    <source>
        <dbReference type="HAMAP-Rule" id="MF_00210"/>
    </source>
</evidence>
<evidence type="ECO:0000256" key="3">
    <source>
        <dbReference type="ARBA" id="ARBA00022605"/>
    </source>
</evidence>
<evidence type="ECO:0000313" key="11">
    <source>
        <dbReference type="Proteomes" id="UP000319094"/>
    </source>
</evidence>
<feature type="binding site" evidence="7">
    <location>
        <position position="224"/>
    </location>
    <ligand>
        <name>3-phosphoshikimate</name>
        <dbReference type="ChEBI" id="CHEBI:145989"/>
    </ligand>
</feature>
<comment type="similarity">
    <text evidence="2 7">Belongs to the EPSP synthase family.</text>
</comment>
<feature type="binding site" evidence="7">
    <location>
        <position position="150"/>
    </location>
    <ligand>
        <name>phosphoenolpyruvate</name>
        <dbReference type="ChEBI" id="CHEBI:58702"/>
    </ligand>
</feature>
<dbReference type="SUPFAM" id="SSF55205">
    <property type="entry name" value="EPT/RTPC-like"/>
    <property type="match status" value="1"/>
</dbReference>